<feature type="compositionally biased region" description="Polar residues" evidence="2">
    <location>
        <begin position="44"/>
        <end position="59"/>
    </location>
</feature>
<keyword evidence="7" id="KW-1185">Reference proteome</keyword>
<comment type="caution">
    <text evidence="6">The sequence shown here is derived from an EMBL/GenBank/DDBJ whole genome shotgun (WGS) entry which is preliminary data.</text>
</comment>
<feature type="region of interest" description="Disordered" evidence="2">
    <location>
        <begin position="785"/>
        <end position="805"/>
    </location>
</feature>
<feature type="compositionally biased region" description="Acidic residues" evidence="2">
    <location>
        <begin position="1438"/>
        <end position="1448"/>
    </location>
</feature>
<feature type="region of interest" description="Disordered" evidence="2">
    <location>
        <begin position="655"/>
        <end position="676"/>
    </location>
</feature>
<evidence type="ECO:0000259" key="3">
    <source>
        <dbReference type="Pfam" id="PF12509"/>
    </source>
</evidence>
<feature type="compositionally biased region" description="Basic residues" evidence="2">
    <location>
        <begin position="941"/>
        <end position="952"/>
    </location>
</feature>
<evidence type="ECO:0000259" key="4">
    <source>
        <dbReference type="Pfam" id="PF23314"/>
    </source>
</evidence>
<organism evidence="6 7">
    <name type="scientific">Eleutherodactylus coqui</name>
    <name type="common">Puerto Rican coqui</name>
    <dbReference type="NCBI Taxonomy" id="57060"/>
    <lineage>
        <taxon>Eukaryota</taxon>
        <taxon>Metazoa</taxon>
        <taxon>Chordata</taxon>
        <taxon>Craniata</taxon>
        <taxon>Vertebrata</taxon>
        <taxon>Euteleostomi</taxon>
        <taxon>Amphibia</taxon>
        <taxon>Batrachia</taxon>
        <taxon>Anura</taxon>
        <taxon>Neobatrachia</taxon>
        <taxon>Hyloidea</taxon>
        <taxon>Eleutherodactylidae</taxon>
        <taxon>Eleutherodactylinae</taxon>
        <taxon>Eleutherodactylus</taxon>
        <taxon>Eleutherodactylus</taxon>
    </lineage>
</organism>
<feature type="compositionally biased region" description="Polar residues" evidence="2">
    <location>
        <begin position="890"/>
        <end position="899"/>
    </location>
</feature>
<dbReference type="InterPro" id="IPR056243">
    <property type="entry name" value="TASOR_ab_dom"/>
</dbReference>
<feature type="region of interest" description="Disordered" evidence="2">
    <location>
        <begin position="598"/>
        <end position="625"/>
    </location>
</feature>
<dbReference type="Gene3D" id="3.90.228.10">
    <property type="match status" value="1"/>
</dbReference>
<evidence type="ECO:0008006" key="8">
    <source>
        <dbReference type="Google" id="ProtNLM"/>
    </source>
</evidence>
<dbReference type="Pfam" id="PF23314">
    <property type="entry name" value="TASOR_alpha-beta"/>
    <property type="match status" value="1"/>
</dbReference>
<evidence type="ECO:0000313" key="6">
    <source>
        <dbReference type="EMBL" id="KAG9467544.1"/>
    </source>
</evidence>
<proteinExistence type="inferred from homology"/>
<dbReference type="Proteomes" id="UP000770717">
    <property type="component" value="Unassembled WGS sequence"/>
</dbReference>
<dbReference type="InterPro" id="IPR046432">
    <property type="entry name" value="TASOR"/>
</dbReference>
<feature type="compositionally biased region" description="Acidic residues" evidence="2">
    <location>
        <begin position="714"/>
        <end position="726"/>
    </location>
</feature>
<dbReference type="OrthoDB" id="5960959at2759"/>
<evidence type="ECO:0000313" key="7">
    <source>
        <dbReference type="Proteomes" id="UP000770717"/>
    </source>
</evidence>
<dbReference type="GO" id="GO:0045814">
    <property type="term" value="P:negative regulation of gene expression, epigenetic"/>
    <property type="evidence" value="ECO:0007669"/>
    <property type="project" value="InterPro"/>
</dbReference>
<feature type="compositionally biased region" description="Low complexity" evidence="2">
    <location>
        <begin position="1493"/>
        <end position="1515"/>
    </location>
</feature>
<dbReference type="GO" id="GO:0005654">
    <property type="term" value="C:nucleoplasm"/>
    <property type="evidence" value="ECO:0007669"/>
    <property type="project" value="TreeGrafter"/>
</dbReference>
<feature type="region of interest" description="Disordered" evidence="2">
    <location>
        <begin position="1"/>
        <end position="83"/>
    </location>
</feature>
<feature type="domain" description="TASOR pseudo-PARP" evidence="3">
    <location>
        <begin position="134"/>
        <end position="283"/>
    </location>
</feature>
<feature type="region of interest" description="Disordered" evidence="2">
    <location>
        <begin position="827"/>
        <end position="853"/>
    </location>
</feature>
<evidence type="ECO:0000256" key="2">
    <source>
        <dbReference type="SAM" id="MobiDB-lite"/>
    </source>
</evidence>
<feature type="region of interest" description="Disordered" evidence="2">
    <location>
        <begin position="1425"/>
        <end position="1522"/>
    </location>
</feature>
<accession>A0A8J6EE95</accession>
<evidence type="ECO:0000256" key="1">
    <source>
        <dbReference type="ARBA" id="ARBA00008058"/>
    </source>
</evidence>
<dbReference type="PANTHER" id="PTHR16207">
    <property type="entry name" value="SET DOMAIN-CONTAINING PROTEIN"/>
    <property type="match status" value="1"/>
</dbReference>
<dbReference type="PANTHER" id="PTHR16207:SF1">
    <property type="entry name" value="PROTEIN TASOR"/>
    <property type="match status" value="1"/>
</dbReference>
<dbReference type="Pfam" id="PF12509">
    <property type="entry name" value="DUF3715"/>
    <property type="match status" value="1"/>
</dbReference>
<dbReference type="SUPFAM" id="SSF56399">
    <property type="entry name" value="ADP-ribosylation"/>
    <property type="match status" value="1"/>
</dbReference>
<feature type="compositionally biased region" description="Polar residues" evidence="2">
    <location>
        <begin position="836"/>
        <end position="845"/>
    </location>
</feature>
<feature type="domain" description="TASOR PIN" evidence="5">
    <location>
        <begin position="1261"/>
        <end position="1402"/>
    </location>
</feature>
<feature type="domain" description="TASOR alpha/beta" evidence="4">
    <location>
        <begin position="1164"/>
        <end position="1257"/>
    </location>
</feature>
<dbReference type="Pfam" id="PF24630">
    <property type="entry name" value="PIN_TASOR"/>
    <property type="match status" value="1"/>
</dbReference>
<dbReference type="GO" id="GO:0000792">
    <property type="term" value="C:heterochromatin"/>
    <property type="evidence" value="ECO:0007669"/>
    <property type="project" value="TreeGrafter"/>
</dbReference>
<reference evidence="6" key="1">
    <citation type="thesis" date="2020" institute="ProQuest LLC" country="789 East Eisenhower Parkway, Ann Arbor, MI, USA">
        <title>Comparative Genomics and Chromosome Evolution.</title>
        <authorList>
            <person name="Mudd A.B."/>
        </authorList>
    </citation>
    <scope>NUCLEOTIDE SEQUENCE</scope>
    <source>
        <strain evidence="6">HN-11 Male</strain>
        <tissue evidence="6">Kidney and liver</tissue>
    </source>
</reference>
<feature type="compositionally biased region" description="Basic and acidic residues" evidence="2">
    <location>
        <begin position="1458"/>
        <end position="1471"/>
    </location>
</feature>
<feature type="region of interest" description="Disordered" evidence="2">
    <location>
        <begin position="890"/>
        <end position="952"/>
    </location>
</feature>
<dbReference type="GO" id="GO:0003682">
    <property type="term" value="F:chromatin binding"/>
    <property type="evidence" value="ECO:0007669"/>
    <property type="project" value="TreeGrafter"/>
</dbReference>
<feature type="compositionally biased region" description="Basic residues" evidence="2">
    <location>
        <begin position="65"/>
        <end position="75"/>
    </location>
</feature>
<dbReference type="InterPro" id="IPR022188">
    <property type="entry name" value="TASOR_DUF3715"/>
</dbReference>
<gene>
    <name evidence="6" type="ORF">GDO78_014753</name>
</gene>
<dbReference type="GO" id="GO:0097355">
    <property type="term" value="P:protein localization to heterochromatin"/>
    <property type="evidence" value="ECO:0007669"/>
    <property type="project" value="TreeGrafter"/>
</dbReference>
<protein>
    <recommendedName>
        <fullName evidence="8">DUF3715 domain-containing protein</fullName>
    </recommendedName>
</protein>
<comment type="similarity">
    <text evidence="1">Belongs to the TASOR family.</text>
</comment>
<name>A0A8J6EE95_ELECQ</name>
<feature type="region of interest" description="Disordered" evidence="2">
    <location>
        <begin position="701"/>
        <end position="726"/>
    </location>
</feature>
<evidence type="ECO:0000259" key="5">
    <source>
        <dbReference type="Pfam" id="PF24630"/>
    </source>
</evidence>
<sequence length="1584" mass="178161">MDVNGGGGTRLAASEEARLGAAQNGEAEEDEAAAERIGGKRRNSSINSEASVRGGSTPTEEPPRKRFQIPKKSREKKALQPISTGSRDFEEILRILHSSYLDANSNLHFTYQSARMVHNEFLEKEFTEKRRQLKFDGRSEKELADSYAFLLVDEDQVQSISEKGLHVGNSRLTALGKPSMGVYLSKFADLLQANPLDGGATGHILIFKVIKGKMKLVYDHFRNNQESFGNTNLEPAPKHECHVLKNMNAVTALLSYRAFERTQYYFYEYGFDEILKKPRHVCPYAVVSFAYKTDQKPRPSSPLSGSVNISVDHYNDRSSFILWRGQLLSKGKLLCLASLKSTSGPFFPFKLPDKIDLDIIMRLEQIKKRITPLLFYKETHSRGKEVLKGGVYSRLYEVSNKTKTAKELQSLLQKMEKEKLALIKPLADGGFLLFFFPTPLTSSYGAQSTKPYTLHALFIYPHSRETLQPASHFNVQSPSMPEHQEIMPELPTFISALHYAILKSQTDTSSHYNIVVEKYVRLYLKQRAEGSHSHKDFIIRTYDQRLDSKKTLFVAPKDRTHINTALHSYLRRDDAYTLFVKRAQELIVDNRKVQQFSPVSDYEPIEDDHDQSTNTRRKVAQEGLSDSANYDQDRLKGLINLIYMKKNASSKAETNTASASGLIANPEDSPEADKKSTHENFLCDRDEAMDLAHSVSTLISELGGQDTDLRQESMEEPDDGDTGDTEDYAEFFQKSIDASTLINSLTKLFPEQKQTTQKEMDAVDLPLTSDPVANNSTHYEQSTYVQEQGTDHPTSETAPPVDDGLAEKGVVNDDVLSTEEIIQGPYSGYASPCPSTPTEQLYPQQNSNSSNMESEMHWKLIPITGEEGRKPEDHIGNLRDEKQQGLNSIDDQSVYSSPNEHALPNDPRVNHTRRCKGSGYSPLEVYRKGRRHSSRSDKGLCKNHPKKGHFKSKHCQDGLIEKTVAEVYSKFSEQLQQLLREKDISFTVASTPLLSSEDRGVKLSDWLSTQASEIPVQQYVDELRLKLDIVVNSRIRPTDLNKPNDGALGALEHGQQGSSTAGYTYIKADLSQTLEALPNSELDYNGCIEQVPCNSTQDAPPRQSPVPLIDALPHTSQDNTLKSPEKMPILPGISTSQTALTQLINQINPEVFNNLVKIFSQVHNMVKFYIHAEEGSKICDEIKDYLRKLGNVQCYPDQYVHSKPISDKLLIIIQNEDIAHSIHKIPSLTELKKQSCVSFAGVDSLDDLKNHTYNELFVSGGFIVPDDTVLNPDYVTAGELEKFLLFLEQINSPDRKWQLKIHFKFQKKLKEVGRMKPNALNILALLHSYQKKQIVEILPYHNCDSQNRQAPELECLIKLQVQNIQQRHLIFLTEKNLSLFPNYAENGIVVTSMDEFVQNFTTLVGHHSSSSDGICFPNLVNEEKQSAPSEVNVKEEDMSLDSEDEVTEIEVCANSANPKREKGEDTRHPEAENAETEGLRPRSPIMGSDCMQPVTPVSTSGSTTGDNSSSATGDDLSNSFRDHSSRQLGISHFNLLTHQTFLGSSVCPLLGNQTGENYFTNSYSQSTEQETLQHSEWDQKWNVK</sequence>
<dbReference type="EMBL" id="WNTK01001316">
    <property type="protein sequence ID" value="KAG9467544.1"/>
    <property type="molecule type" value="Genomic_DNA"/>
</dbReference>
<dbReference type="InterPro" id="IPR056242">
    <property type="entry name" value="PIN_TASOR"/>
</dbReference>